<dbReference type="eggNOG" id="ENOG502T4VE">
    <property type="taxonomic scope" value="Eukaryota"/>
</dbReference>
<dbReference type="OrthoDB" id="294702at2759"/>
<dbReference type="Pfam" id="PF12697">
    <property type="entry name" value="Abhydrolase_6"/>
    <property type="match status" value="1"/>
</dbReference>
<feature type="domain" description="AB hydrolase-1" evidence="1">
    <location>
        <begin position="69"/>
        <end position="327"/>
    </location>
</feature>
<accession>G9MY77</accession>
<evidence type="ECO:0000313" key="3">
    <source>
        <dbReference type="Proteomes" id="UP000007115"/>
    </source>
</evidence>
<dbReference type="AlphaFoldDB" id="G9MY77"/>
<dbReference type="InterPro" id="IPR029058">
    <property type="entry name" value="AB_hydrolase_fold"/>
</dbReference>
<dbReference type="InterPro" id="IPR000073">
    <property type="entry name" value="AB_hydrolase_1"/>
</dbReference>
<dbReference type="Gene3D" id="3.40.50.1820">
    <property type="entry name" value="alpha/beta hydrolase"/>
    <property type="match status" value="1"/>
</dbReference>
<comment type="caution">
    <text evidence="2">The sequence shown here is derived from an EMBL/GenBank/DDBJ whole genome shotgun (WGS) entry which is preliminary data.</text>
</comment>
<dbReference type="HOGENOM" id="CLU_071634_0_0_1"/>
<proteinExistence type="predicted"/>
<gene>
    <name evidence="2" type="ORF">TRIVIDRAFT_48894</name>
</gene>
<evidence type="ECO:0000259" key="1">
    <source>
        <dbReference type="Pfam" id="PF12697"/>
    </source>
</evidence>
<name>G9MY77_HYPVG</name>
<protein>
    <recommendedName>
        <fullName evidence="1">AB hydrolase-1 domain-containing protein</fullName>
    </recommendedName>
</protein>
<sequence>MALSASSTSEPYDEVKGDEEHVLLLPGGRQLAYAHNGPSTSRTVIIFFVGIMSVGTAAHVPESCREIQAHWISPTLPGMGNSSSRDHSVPYHVSLANDMNALLHHFYPTADVDSLYVAGGSYGTVQAQMLYGAPYDLFPFGRKIVGCLLLSGFSPLKYHVGYSKKINWHNWVSIGPPTRIIPFRLLQHLFKVALGSKLKSVDGAAHFLKETIFNKMDDEEKQIFQEWLQKNNFTEHTIIEEMARRTVKCCSNWDGFMEVSDIIHSDWGFDPRTLDAEHSSKPVLVVGSNKDYIGGGTNDWLVANYKYAKLKLLPGGHISSLFFMDEVCREMIGDASRI</sequence>
<dbReference type="Proteomes" id="UP000007115">
    <property type="component" value="Unassembled WGS sequence"/>
</dbReference>
<dbReference type="GeneID" id="25794820"/>
<organism evidence="2 3">
    <name type="scientific">Hypocrea virens (strain Gv29-8 / FGSC 10586)</name>
    <name type="common">Gliocladium virens</name>
    <name type="synonym">Trichoderma virens</name>
    <dbReference type="NCBI Taxonomy" id="413071"/>
    <lineage>
        <taxon>Eukaryota</taxon>
        <taxon>Fungi</taxon>
        <taxon>Dikarya</taxon>
        <taxon>Ascomycota</taxon>
        <taxon>Pezizomycotina</taxon>
        <taxon>Sordariomycetes</taxon>
        <taxon>Hypocreomycetidae</taxon>
        <taxon>Hypocreales</taxon>
        <taxon>Hypocreaceae</taxon>
        <taxon>Trichoderma</taxon>
    </lineage>
</organism>
<reference evidence="2 3" key="1">
    <citation type="journal article" date="2011" name="Genome Biol.">
        <title>Comparative genome sequence analysis underscores mycoparasitism as the ancestral life style of Trichoderma.</title>
        <authorList>
            <person name="Kubicek C.P."/>
            <person name="Herrera-Estrella A."/>
            <person name="Seidl-Seiboth V."/>
            <person name="Martinez D.A."/>
            <person name="Druzhinina I.S."/>
            <person name="Thon M."/>
            <person name="Zeilinger S."/>
            <person name="Casas-Flores S."/>
            <person name="Horwitz B.A."/>
            <person name="Mukherjee P.K."/>
            <person name="Mukherjee M."/>
            <person name="Kredics L."/>
            <person name="Alcaraz L.D."/>
            <person name="Aerts A."/>
            <person name="Antal Z."/>
            <person name="Atanasova L."/>
            <person name="Cervantes-Badillo M.G."/>
            <person name="Challacombe J."/>
            <person name="Chertkov O."/>
            <person name="McCluskey K."/>
            <person name="Coulpier F."/>
            <person name="Deshpande N."/>
            <person name="von Doehren H."/>
            <person name="Ebbole D.J."/>
            <person name="Esquivel-Naranjo E.U."/>
            <person name="Fekete E."/>
            <person name="Flipphi M."/>
            <person name="Glaser F."/>
            <person name="Gomez-Rodriguez E.Y."/>
            <person name="Gruber S."/>
            <person name="Han C."/>
            <person name="Henrissat B."/>
            <person name="Hermosa R."/>
            <person name="Hernandez-Onate M."/>
            <person name="Karaffa L."/>
            <person name="Kosti I."/>
            <person name="Le Crom S."/>
            <person name="Lindquist E."/>
            <person name="Lucas S."/>
            <person name="Luebeck M."/>
            <person name="Luebeck P.S."/>
            <person name="Margeot A."/>
            <person name="Metz B."/>
            <person name="Misra M."/>
            <person name="Nevalainen H."/>
            <person name="Omann M."/>
            <person name="Packer N."/>
            <person name="Perrone G."/>
            <person name="Uresti-Rivera E.E."/>
            <person name="Salamov A."/>
            <person name="Schmoll M."/>
            <person name="Seiboth B."/>
            <person name="Shapiro H."/>
            <person name="Sukno S."/>
            <person name="Tamayo-Ramos J.A."/>
            <person name="Tisch D."/>
            <person name="Wiest A."/>
            <person name="Wilkinson H.H."/>
            <person name="Zhang M."/>
            <person name="Coutinho P.M."/>
            <person name="Kenerley C.M."/>
            <person name="Monte E."/>
            <person name="Baker S.E."/>
            <person name="Grigoriev I.V."/>
        </authorList>
    </citation>
    <scope>NUCLEOTIDE SEQUENCE [LARGE SCALE GENOMIC DNA]</scope>
    <source>
        <strain evidence="3">Gv29-8 / FGSC 10586</strain>
    </source>
</reference>
<dbReference type="EMBL" id="ABDF02000079">
    <property type="protein sequence ID" value="EHK20499.1"/>
    <property type="molecule type" value="Genomic_DNA"/>
</dbReference>
<dbReference type="RefSeq" id="XP_013954696.1">
    <property type="nucleotide sequence ID" value="XM_014099221.1"/>
</dbReference>
<evidence type="ECO:0000313" key="2">
    <source>
        <dbReference type="EMBL" id="EHK20499.1"/>
    </source>
</evidence>
<dbReference type="InParanoid" id="G9MY77"/>
<dbReference type="SUPFAM" id="SSF53474">
    <property type="entry name" value="alpha/beta-Hydrolases"/>
    <property type="match status" value="1"/>
</dbReference>
<dbReference type="VEuPathDB" id="FungiDB:TRIVIDRAFT_48894"/>
<keyword evidence="3" id="KW-1185">Reference proteome</keyword>
<dbReference type="OMA" id="WDGFMEV"/>